<proteinExistence type="predicted"/>
<dbReference type="EMBL" id="JAVDTF010000003">
    <property type="protein sequence ID" value="MDR6784951.1"/>
    <property type="molecule type" value="Genomic_DNA"/>
</dbReference>
<keyword evidence="2" id="KW-1185">Reference proteome</keyword>
<organism evidence="1 2">
    <name type="scientific">Pedobacter africanus</name>
    <dbReference type="NCBI Taxonomy" id="151894"/>
    <lineage>
        <taxon>Bacteria</taxon>
        <taxon>Pseudomonadati</taxon>
        <taxon>Bacteroidota</taxon>
        <taxon>Sphingobacteriia</taxon>
        <taxon>Sphingobacteriales</taxon>
        <taxon>Sphingobacteriaceae</taxon>
        <taxon>Pedobacter</taxon>
    </lineage>
</organism>
<dbReference type="Proteomes" id="UP001246858">
    <property type="component" value="Unassembled WGS sequence"/>
</dbReference>
<protein>
    <submittedName>
        <fullName evidence="1">Uncharacterized protein</fullName>
    </submittedName>
</protein>
<gene>
    <name evidence="1" type="ORF">J2X78_003525</name>
</gene>
<name>A0ACC6L0U3_9SPHI</name>
<evidence type="ECO:0000313" key="2">
    <source>
        <dbReference type="Proteomes" id="UP001246858"/>
    </source>
</evidence>
<accession>A0ACC6L0U3</accession>
<comment type="caution">
    <text evidence="1">The sequence shown here is derived from an EMBL/GenBank/DDBJ whole genome shotgun (WGS) entry which is preliminary data.</text>
</comment>
<evidence type="ECO:0000313" key="1">
    <source>
        <dbReference type="EMBL" id="MDR6784951.1"/>
    </source>
</evidence>
<reference evidence="1" key="1">
    <citation type="submission" date="2023-07" db="EMBL/GenBank/DDBJ databases">
        <title>Sorghum-associated microbial communities from plants grown in Nebraska, USA.</title>
        <authorList>
            <person name="Schachtman D."/>
        </authorList>
    </citation>
    <scope>NUCLEOTIDE SEQUENCE</scope>
    <source>
        <strain evidence="1">2697</strain>
    </source>
</reference>
<sequence>MPKLLPVELEKAEIKFNPIAMKKTSTLIIATLFSTIVFAQSKNPITTKEMQDKIKQAQEQLNKLTPEQKKMMEQMGMSTKVPSIPTGITDADVKAAVNSGGAFGVPSRNTVLIAAIPKITLTATTVPVYIKSLNDYIEKGISADSKTIGQSFYNYYKKNNSPINAIENVAIGFWSTGQPEIAIYIMSKTCSDNADDTDLLSNFAAMLSMGGAPHRAIPILDYLSKQFPGNTTILNNLGQAWFYLGETDKANVQLEKVAKAFAYHPQANYTQCLIQQSKGNTAKAIEKMKNSLAYSFSTNKVNMLKKLGYSVKASDMRKPFRPDPNPLGLKNFIRPDVPTSYTEELKLKIEWDTFLKQVHDKSMQLGKELIPYQQANAQQAQKMYEQYNTKKGKDGAKAIKAYHSRTDNIYRKIAEKNLDEMKKDGGMMFRLKKVKEKIDLLRKDFQAKNDIQKKSIEQQNSIIADKETELAKKGENIGFDNCVVQQKYSEWVYVTYNKPLEEAYQQYLHETYLKITEELYWKQFTQDDPTFEATKIASKKEWMEALGNTRYLATNIYGKCPQVENKSSNYKLANFDELHCKYKTTLDFGVYKQIFECGKARIEFDAGRFSGDLNFMSDNKGNNRFVDGRVETNVINKSYAAGKGPLQVEASVKAGMGIEFSSAGIEDVYVNGEAKVTAGSDTVSDPAGIVNDPSITIAGASGRMSLISGSMTGAITGFGK</sequence>